<dbReference type="RefSeq" id="XP_055889103.1">
    <property type="nucleotide sequence ID" value="XM_056033128.1"/>
</dbReference>
<dbReference type="RefSeq" id="XP_055889104.1">
    <property type="nucleotide sequence ID" value="XM_056033129.1"/>
</dbReference>
<dbReference type="RefSeq" id="XP_055889101.1">
    <property type="nucleotide sequence ID" value="XM_056033126.1"/>
</dbReference>
<feature type="region of interest" description="Disordered" evidence="1">
    <location>
        <begin position="211"/>
        <end position="230"/>
    </location>
</feature>
<feature type="compositionally biased region" description="Polar residues" evidence="1">
    <location>
        <begin position="422"/>
        <end position="436"/>
    </location>
</feature>
<evidence type="ECO:0000313" key="6">
    <source>
        <dbReference type="RefSeq" id="XP_055889101.1"/>
    </source>
</evidence>
<organism evidence="2 5">
    <name type="scientific">Biomphalaria glabrata</name>
    <name type="common">Bloodfluke planorb</name>
    <name type="synonym">Freshwater snail</name>
    <dbReference type="NCBI Taxonomy" id="6526"/>
    <lineage>
        <taxon>Eukaryota</taxon>
        <taxon>Metazoa</taxon>
        <taxon>Spiralia</taxon>
        <taxon>Lophotrochozoa</taxon>
        <taxon>Mollusca</taxon>
        <taxon>Gastropoda</taxon>
        <taxon>Heterobranchia</taxon>
        <taxon>Euthyneura</taxon>
        <taxon>Panpulmonata</taxon>
        <taxon>Hygrophila</taxon>
        <taxon>Lymnaeoidea</taxon>
        <taxon>Planorbidae</taxon>
        <taxon>Biomphalaria</taxon>
    </lineage>
</organism>
<dbReference type="OrthoDB" id="6095751at2759"/>
<sequence length="572" mass="64983">MVLQGDNPYVVEVKLCHLSLYRHDKSSLLLKSKHKVAMEDNPNKLPLVEPHPFTKRCWRREKSLPVFYEKQENSAFNSPSYGLSELTMKATSLLKCLESESPNTGINNEGVSPKKTSAHPKAEFPYSQVQPWRSHDLIPSFITRSERTKTSLHKRSEEEERQELLSSSTNDALQHRVNKMKIMGGRLHHRIQKRQLLYLNPMDGYRYQDDRPPVTSLSDPGTWKSKPDNSTRKTAFSLFDSPFVETPQKFHWKLGAAKNALEIMNKCGTPTKLERNLKKELTMNLERLRRDHSLLHSYLVSPAQHFSLSDKRCTPGERLLSIAREANTSKKVKHKAEGMHSNALLIKIPGDSDVNSLVTITKCQTERSNVIEPKMKQKVTTKDNNDIEHLQINAHLDHDTTHSNEEFNSEAIQLPKRDESPEISSERTQNVFVQSETKSEEAEIIPDSANSEDVAEADPLERNKETSALLSKGRSQSADLLDRKKFYNKTSDDSTSISPEDVNRTNDMDSRNDKSVLQETETTTEYLEKIMSTADTPTLKLQEELTLGESHIDGDVIVVKARSDNLGITSVS</sequence>
<feature type="compositionally biased region" description="Polar residues" evidence="1">
    <location>
        <begin position="466"/>
        <end position="476"/>
    </location>
</feature>
<feature type="compositionally biased region" description="Basic and acidic residues" evidence="1">
    <location>
        <begin position="144"/>
        <end position="158"/>
    </location>
</feature>
<evidence type="ECO:0000313" key="3">
    <source>
        <dbReference type="RefSeq" id="XP_013070210.2"/>
    </source>
</evidence>
<evidence type="ECO:0000256" key="1">
    <source>
        <dbReference type="SAM" id="MobiDB-lite"/>
    </source>
</evidence>
<evidence type="ECO:0000313" key="8">
    <source>
        <dbReference type="RefSeq" id="XP_055889103.1"/>
    </source>
</evidence>
<protein>
    <submittedName>
        <fullName evidence="3 4">Uncharacterized protein LOC106057525</fullName>
    </submittedName>
</protein>
<feature type="region of interest" description="Disordered" evidence="1">
    <location>
        <begin position="396"/>
        <end position="476"/>
    </location>
</feature>
<accession>A0A9W3APL4</accession>
<proteinExistence type="predicted"/>
<gene>
    <name evidence="3 4 5 6 7 8 9" type="primary">LOC106057525</name>
</gene>
<dbReference type="Proteomes" id="UP001165740">
    <property type="component" value="Chromosome 6"/>
</dbReference>
<evidence type="ECO:0000313" key="9">
    <source>
        <dbReference type="RefSeq" id="XP_055889104.1"/>
    </source>
</evidence>
<evidence type="ECO:0000313" key="2">
    <source>
        <dbReference type="Proteomes" id="UP001165740"/>
    </source>
</evidence>
<name>A0A9W3APL4_BIOGL</name>
<reference evidence="3 4" key="1">
    <citation type="submission" date="2025-04" db="UniProtKB">
        <authorList>
            <consortium name="RefSeq"/>
        </authorList>
    </citation>
    <scope>IDENTIFICATION</scope>
</reference>
<dbReference type="RefSeq" id="XP_013070212.2">
    <property type="nucleotide sequence ID" value="XM_013214758.2"/>
</dbReference>
<feature type="region of interest" description="Disordered" evidence="1">
    <location>
        <begin position="489"/>
        <end position="519"/>
    </location>
</feature>
<evidence type="ECO:0000313" key="7">
    <source>
        <dbReference type="RefSeq" id="XP_055889102.1"/>
    </source>
</evidence>
<evidence type="ECO:0000313" key="4">
    <source>
        <dbReference type="RefSeq" id="XP_013070212.2"/>
    </source>
</evidence>
<keyword evidence="2" id="KW-1185">Reference proteome</keyword>
<dbReference type="RefSeq" id="XP_055889099.1">
    <property type="nucleotide sequence ID" value="XM_056033124.1"/>
</dbReference>
<feature type="compositionally biased region" description="Basic and acidic residues" evidence="1">
    <location>
        <begin position="396"/>
        <end position="405"/>
    </location>
</feature>
<dbReference type="KEGG" id="bgt:106057525"/>
<feature type="region of interest" description="Disordered" evidence="1">
    <location>
        <begin position="143"/>
        <end position="168"/>
    </location>
</feature>
<dbReference type="RefSeq" id="XP_013070210.2">
    <property type="nucleotide sequence ID" value="XM_013214756.2"/>
</dbReference>
<dbReference type="AlphaFoldDB" id="A0A9W3APL4"/>
<evidence type="ECO:0000313" key="5">
    <source>
        <dbReference type="RefSeq" id="XP_055889099.1"/>
    </source>
</evidence>
<feature type="compositionally biased region" description="Basic and acidic residues" evidence="1">
    <location>
        <begin position="501"/>
        <end position="516"/>
    </location>
</feature>
<dbReference type="RefSeq" id="XP_055889102.1">
    <property type="nucleotide sequence ID" value="XM_056033127.1"/>
</dbReference>
<dbReference type="GeneID" id="106057525"/>